<dbReference type="EMBL" id="LT599584">
    <property type="protein sequence ID" value="SBW84836.1"/>
    <property type="molecule type" value="Genomic_DNA"/>
</dbReference>
<dbReference type="Proteomes" id="UP000245431">
    <property type="component" value="Chromosome PVE_r2"/>
</dbReference>
<protein>
    <submittedName>
        <fullName evidence="1">Uncharacterized protein</fullName>
    </submittedName>
</protein>
<reference evidence="2" key="1">
    <citation type="submission" date="2016-07" db="EMBL/GenBank/DDBJ databases">
        <authorList>
            <person name="Florea S."/>
            <person name="Webb J.S."/>
            <person name="Jaromczyk J."/>
            <person name="Schardl C.L."/>
        </authorList>
    </citation>
    <scope>NUCLEOTIDE SEQUENCE [LARGE SCALE GENOMIC DNA]</scope>
    <source>
        <strain evidence="2">1YdBTEX2</strain>
    </source>
</reference>
<name>A0A1D3K936_PSEVE</name>
<evidence type="ECO:0000313" key="1">
    <source>
        <dbReference type="EMBL" id="SBW84836.1"/>
    </source>
</evidence>
<gene>
    <name evidence="1" type="ORF">PVE_R2G0811</name>
</gene>
<accession>A0A1D3K936</accession>
<organism evidence="1 2">
    <name type="scientific">Pseudomonas veronii 1YdBTEX2</name>
    <dbReference type="NCBI Taxonomy" id="1295141"/>
    <lineage>
        <taxon>Bacteria</taxon>
        <taxon>Pseudomonadati</taxon>
        <taxon>Pseudomonadota</taxon>
        <taxon>Gammaproteobacteria</taxon>
        <taxon>Pseudomonadales</taxon>
        <taxon>Pseudomonadaceae</taxon>
        <taxon>Pseudomonas</taxon>
    </lineage>
</organism>
<sequence>MSEKIYDYDPAAALDGPEAIAVFMAEPCHFLSAP</sequence>
<evidence type="ECO:0000313" key="2">
    <source>
        <dbReference type="Proteomes" id="UP000245431"/>
    </source>
</evidence>
<dbReference type="AlphaFoldDB" id="A0A1D3K936"/>
<proteinExistence type="predicted"/>